<dbReference type="Proteomes" id="UP001552594">
    <property type="component" value="Unassembled WGS sequence"/>
</dbReference>
<comment type="caution">
    <text evidence="2">The sequence shown here is derived from an EMBL/GenBank/DDBJ whole genome shotgun (WGS) entry which is preliminary data.</text>
</comment>
<evidence type="ECO:0000313" key="2">
    <source>
        <dbReference type="EMBL" id="MEV5509865.1"/>
    </source>
</evidence>
<sequence>MQDVDHPVIRIRSIVADTLDLAPDEIDDDQDFIDFYRADSLNLIEIVAQLEKHYQVELPLDELQQARSVNALRGLLVRLLDGTRIPDSAV</sequence>
<name>A0ABV3K4A4_STRON</name>
<protein>
    <submittedName>
        <fullName evidence="2">Acyl carrier protein</fullName>
    </submittedName>
</protein>
<dbReference type="Gene3D" id="1.10.1200.10">
    <property type="entry name" value="ACP-like"/>
    <property type="match status" value="1"/>
</dbReference>
<feature type="domain" description="Carrier" evidence="1">
    <location>
        <begin position="5"/>
        <end position="80"/>
    </location>
</feature>
<keyword evidence="3" id="KW-1185">Reference proteome</keyword>
<accession>A0ABV3K4A4</accession>
<evidence type="ECO:0000259" key="1">
    <source>
        <dbReference type="PROSITE" id="PS50075"/>
    </source>
</evidence>
<organism evidence="2 3">
    <name type="scientific">Streptomyces orinoci</name>
    <name type="common">Streptoverticillium orinoci</name>
    <dbReference type="NCBI Taxonomy" id="67339"/>
    <lineage>
        <taxon>Bacteria</taxon>
        <taxon>Bacillati</taxon>
        <taxon>Actinomycetota</taxon>
        <taxon>Actinomycetes</taxon>
        <taxon>Kitasatosporales</taxon>
        <taxon>Streptomycetaceae</taxon>
        <taxon>Streptomyces</taxon>
    </lineage>
</organism>
<dbReference type="PROSITE" id="PS50075">
    <property type="entry name" value="CARRIER"/>
    <property type="match status" value="1"/>
</dbReference>
<evidence type="ECO:0000313" key="3">
    <source>
        <dbReference type="Proteomes" id="UP001552594"/>
    </source>
</evidence>
<dbReference type="InterPro" id="IPR009081">
    <property type="entry name" value="PP-bd_ACP"/>
</dbReference>
<dbReference type="Pfam" id="PF00550">
    <property type="entry name" value="PP-binding"/>
    <property type="match status" value="1"/>
</dbReference>
<reference evidence="2 3" key="1">
    <citation type="submission" date="2024-06" db="EMBL/GenBank/DDBJ databases">
        <title>The Natural Products Discovery Center: Release of the First 8490 Sequenced Strains for Exploring Actinobacteria Biosynthetic Diversity.</title>
        <authorList>
            <person name="Kalkreuter E."/>
            <person name="Kautsar S.A."/>
            <person name="Yang D."/>
            <person name="Bader C.D."/>
            <person name="Teijaro C.N."/>
            <person name="Fluegel L."/>
            <person name="Davis C.M."/>
            <person name="Simpson J.R."/>
            <person name="Lauterbach L."/>
            <person name="Steele A.D."/>
            <person name="Gui C."/>
            <person name="Meng S."/>
            <person name="Li G."/>
            <person name="Viehrig K."/>
            <person name="Ye F."/>
            <person name="Su P."/>
            <person name="Kiefer A.F."/>
            <person name="Nichols A."/>
            <person name="Cepeda A.J."/>
            <person name="Yan W."/>
            <person name="Fan B."/>
            <person name="Jiang Y."/>
            <person name="Adhikari A."/>
            <person name="Zheng C.-J."/>
            <person name="Schuster L."/>
            <person name="Cowan T.M."/>
            <person name="Smanski M.J."/>
            <person name="Chevrette M.G."/>
            <person name="De Carvalho L.P.S."/>
            <person name="Shen B."/>
        </authorList>
    </citation>
    <scope>NUCLEOTIDE SEQUENCE [LARGE SCALE GENOMIC DNA]</scope>
    <source>
        <strain evidence="2 3">NPDC052347</strain>
    </source>
</reference>
<dbReference type="EMBL" id="JBFAUK010000025">
    <property type="protein sequence ID" value="MEV5509865.1"/>
    <property type="molecule type" value="Genomic_DNA"/>
</dbReference>
<dbReference type="InterPro" id="IPR036736">
    <property type="entry name" value="ACP-like_sf"/>
</dbReference>
<dbReference type="SUPFAM" id="SSF47336">
    <property type="entry name" value="ACP-like"/>
    <property type="match status" value="1"/>
</dbReference>
<dbReference type="RefSeq" id="WP_109279037.1">
    <property type="nucleotide sequence ID" value="NZ_JBFAUK010000025.1"/>
</dbReference>
<proteinExistence type="predicted"/>
<gene>
    <name evidence="2" type="ORF">AB0L16_26075</name>
</gene>